<dbReference type="AlphaFoldDB" id="A0A557RF82"/>
<evidence type="ECO:0000313" key="1">
    <source>
        <dbReference type="EMBL" id="TVO63811.1"/>
    </source>
</evidence>
<organism evidence="1 2">
    <name type="scientific">Spiribacter aquaticus</name>
    <dbReference type="NCBI Taxonomy" id="1935996"/>
    <lineage>
        <taxon>Bacteria</taxon>
        <taxon>Pseudomonadati</taxon>
        <taxon>Pseudomonadota</taxon>
        <taxon>Gammaproteobacteria</taxon>
        <taxon>Chromatiales</taxon>
        <taxon>Ectothiorhodospiraceae</taxon>
        <taxon>Spiribacter</taxon>
    </lineage>
</organism>
<gene>
    <name evidence="1" type="ORF">FPL11_09125</name>
</gene>
<sequence>MRRRTKTCAECDRPGDVLYRCRYGAGSDWVFVCGACLKTIKPMHPDSYQYGGTWKSRKR</sequence>
<keyword evidence="2" id="KW-1185">Reference proteome</keyword>
<proteinExistence type="predicted"/>
<protein>
    <submittedName>
        <fullName evidence="1">Uncharacterized protein</fullName>
    </submittedName>
</protein>
<reference evidence="1 2" key="1">
    <citation type="submission" date="2019-07" db="EMBL/GenBank/DDBJ databases">
        <title>Reclasification of Spiribacter aquaticus.</title>
        <authorList>
            <person name="Leon M.J."/>
            <person name="Sanchez-Porro C."/>
            <person name="Ventosa A."/>
        </authorList>
    </citation>
    <scope>NUCLEOTIDE SEQUENCE [LARGE SCALE GENOMIC DNA]</scope>
    <source>
        <strain evidence="1 2">SP30</strain>
    </source>
</reference>
<comment type="caution">
    <text evidence="1">The sequence shown here is derived from an EMBL/GenBank/DDBJ whole genome shotgun (WGS) entry which is preliminary data.</text>
</comment>
<evidence type="ECO:0000313" key="2">
    <source>
        <dbReference type="Proteomes" id="UP000316688"/>
    </source>
</evidence>
<name>A0A557RF82_9GAMM</name>
<dbReference type="Proteomes" id="UP000316688">
    <property type="component" value="Unassembled WGS sequence"/>
</dbReference>
<accession>A0A557RF82</accession>
<dbReference type="EMBL" id="VMKP01000004">
    <property type="protein sequence ID" value="TVO63811.1"/>
    <property type="molecule type" value="Genomic_DNA"/>
</dbReference>